<dbReference type="Proteomes" id="UP001596091">
    <property type="component" value="Unassembled WGS sequence"/>
</dbReference>
<evidence type="ECO:0000313" key="2">
    <source>
        <dbReference type="Proteomes" id="UP001596091"/>
    </source>
</evidence>
<accession>A0ABW1EEY7</accession>
<comment type="caution">
    <text evidence="1">The sequence shown here is derived from an EMBL/GenBank/DDBJ whole genome shotgun (WGS) entry which is preliminary data.</text>
</comment>
<protein>
    <submittedName>
        <fullName evidence="1">Uncharacterized protein</fullName>
    </submittedName>
</protein>
<sequence>MPGIGLWDINSRLPNKPLCPAAKAAIPFAPRNRIVRREESISFRMLVECFKQKNSLRSIAEAQRQFAMQS</sequence>
<dbReference type="EMBL" id="JBHSPH010000002">
    <property type="protein sequence ID" value="MFC5862554.1"/>
    <property type="molecule type" value="Genomic_DNA"/>
</dbReference>
<reference evidence="2" key="1">
    <citation type="journal article" date="2019" name="Int. J. Syst. Evol. Microbiol.">
        <title>The Global Catalogue of Microorganisms (GCM) 10K type strain sequencing project: providing services to taxonomists for standard genome sequencing and annotation.</title>
        <authorList>
            <consortium name="The Broad Institute Genomics Platform"/>
            <consortium name="The Broad Institute Genome Sequencing Center for Infectious Disease"/>
            <person name="Wu L."/>
            <person name="Ma J."/>
        </authorList>
    </citation>
    <scope>NUCLEOTIDE SEQUENCE [LARGE SCALE GENOMIC DNA]</scope>
    <source>
        <strain evidence="2">JCM 4087</strain>
    </source>
</reference>
<keyword evidence="2" id="KW-1185">Reference proteome</keyword>
<dbReference type="RefSeq" id="WP_263336019.1">
    <property type="nucleotide sequence ID" value="NZ_JAGSYH010000003.1"/>
</dbReference>
<proteinExistence type="predicted"/>
<gene>
    <name evidence="1" type="ORF">ACFPT7_09655</name>
</gene>
<organism evidence="1 2">
    <name type="scientific">Acidicapsa dinghuensis</name>
    <dbReference type="NCBI Taxonomy" id="2218256"/>
    <lineage>
        <taxon>Bacteria</taxon>
        <taxon>Pseudomonadati</taxon>
        <taxon>Acidobacteriota</taxon>
        <taxon>Terriglobia</taxon>
        <taxon>Terriglobales</taxon>
        <taxon>Acidobacteriaceae</taxon>
        <taxon>Acidicapsa</taxon>
    </lineage>
</organism>
<evidence type="ECO:0000313" key="1">
    <source>
        <dbReference type="EMBL" id="MFC5862554.1"/>
    </source>
</evidence>
<name>A0ABW1EEY7_9BACT</name>